<protein>
    <submittedName>
        <fullName evidence="3">Aldo/keto reductase</fullName>
    </submittedName>
</protein>
<evidence type="ECO:0000256" key="1">
    <source>
        <dbReference type="ARBA" id="ARBA00023002"/>
    </source>
</evidence>
<dbReference type="InterPro" id="IPR018170">
    <property type="entry name" value="Aldo/ket_reductase_CS"/>
</dbReference>
<sequence>MKRCLLGTSELEISTIGLGTWAIAGPGWEFGWGAQEDADSLATLEYAVDQGVNWIDTAAVYGLGHAETVVGQLLKRLPQSRRPLVFTKGSLVWDEKTREITHSLSPASLRREVEDSLRRLGTEAIDLYQIHWPSFPPGGPDEGLEDALLALHHLKAEGKIRAIGVSNFDVPQLKRALAVTSIASLQPPYSALMRDVETEILPFCEVMEIGVLPYSVLQSGLLSGKITRERIQTLPDDDWRKARSADFQEPRLSQCLKLVDVFRQIAERHQVTPAAIAIAWVLRRTEVTGAILGARRPDQVDDLLRGAEIQLTAAEIALIAPSLPTGTGTNVPDSQS</sequence>
<dbReference type="InterPro" id="IPR036812">
    <property type="entry name" value="NAD(P)_OxRdtase_dom_sf"/>
</dbReference>
<proteinExistence type="predicted"/>
<dbReference type="Gene3D" id="3.20.20.100">
    <property type="entry name" value="NADP-dependent oxidoreductase domain"/>
    <property type="match status" value="1"/>
</dbReference>
<dbReference type="GeneID" id="81473963"/>
<dbReference type="RefSeq" id="WP_194257591.1">
    <property type="nucleotide sequence ID" value="NZ_JABCQN010000002.1"/>
</dbReference>
<evidence type="ECO:0000259" key="2">
    <source>
        <dbReference type="Pfam" id="PF00248"/>
    </source>
</evidence>
<evidence type="ECO:0000313" key="4">
    <source>
        <dbReference type="Proteomes" id="UP000661006"/>
    </source>
</evidence>
<dbReference type="PANTHER" id="PTHR43364">
    <property type="entry name" value="NADH-SPECIFIC METHYLGLYOXAL REDUCTASE-RELATED"/>
    <property type="match status" value="1"/>
</dbReference>
<reference evidence="3" key="2">
    <citation type="submission" date="2020-11" db="EMBL/GenBank/DDBJ databases">
        <title>Description of novel Gluconobacter species.</title>
        <authorList>
            <person name="Cleenwerck I."/>
            <person name="Cnockaert M."/>
            <person name="Borremans W."/>
            <person name="Wieme A.D."/>
            <person name="De Vuyst L."/>
            <person name="Vandamme P."/>
        </authorList>
    </citation>
    <scope>NUCLEOTIDE SEQUENCE</scope>
    <source>
        <strain evidence="3">R71697</strain>
    </source>
</reference>
<dbReference type="PANTHER" id="PTHR43364:SF4">
    <property type="entry name" value="NAD(P)-LINKED OXIDOREDUCTASE SUPERFAMILY PROTEIN"/>
    <property type="match status" value="1"/>
</dbReference>
<dbReference type="GO" id="GO:0005829">
    <property type="term" value="C:cytosol"/>
    <property type="evidence" value="ECO:0007669"/>
    <property type="project" value="TreeGrafter"/>
</dbReference>
<organism evidence="3 4">
    <name type="scientific">Gluconobacter japonicus</name>
    <dbReference type="NCBI Taxonomy" id="376620"/>
    <lineage>
        <taxon>Bacteria</taxon>
        <taxon>Pseudomonadati</taxon>
        <taxon>Pseudomonadota</taxon>
        <taxon>Alphaproteobacteria</taxon>
        <taxon>Acetobacterales</taxon>
        <taxon>Acetobacteraceae</taxon>
        <taxon>Gluconobacter</taxon>
    </lineage>
</organism>
<dbReference type="AlphaFoldDB" id="A0A9Q2IRF1"/>
<dbReference type="CDD" id="cd19102">
    <property type="entry name" value="AKR_unchar"/>
    <property type="match status" value="1"/>
</dbReference>
<dbReference type="Pfam" id="PF00248">
    <property type="entry name" value="Aldo_ket_red"/>
    <property type="match status" value="1"/>
</dbReference>
<dbReference type="InterPro" id="IPR023210">
    <property type="entry name" value="NADP_OxRdtase_dom"/>
</dbReference>
<evidence type="ECO:0000313" key="3">
    <source>
        <dbReference type="EMBL" id="MBF0870138.1"/>
    </source>
</evidence>
<dbReference type="GO" id="GO:0016491">
    <property type="term" value="F:oxidoreductase activity"/>
    <property type="evidence" value="ECO:0007669"/>
    <property type="project" value="UniProtKB-KW"/>
</dbReference>
<accession>A0A9Q2IRF1</accession>
<dbReference type="InterPro" id="IPR050523">
    <property type="entry name" value="AKR_Detox_Biosynth"/>
</dbReference>
<dbReference type="Proteomes" id="UP000661006">
    <property type="component" value="Unassembled WGS sequence"/>
</dbReference>
<comment type="caution">
    <text evidence="3">The sequence shown here is derived from an EMBL/GenBank/DDBJ whole genome shotgun (WGS) entry which is preliminary data.</text>
</comment>
<dbReference type="EMBL" id="JABCQN010000002">
    <property type="protein sequence ID" value="MBF0870138.1"/>
    <property type="molecule type" value="Genomic_DNA"/>
</dbReference>
<dbReference type="PROSITE" id="PS00062">
    <property type="entry name" value="ALDOKETO_REDUCTASE_2"/>
    <property type="match status" value="1"/>
</dbReference>
<name>A0A9Q2IRF1_GLUJA</name>
<feature type="domain" description="NADP-dependent oxidoreductase" evidence="2">
    <location>
        <begin position="16"/>
        <end position="319"/>
    </location>
</feature>
<dbReference type="SUPFAM" id="SSF51430">
    <property type="entry name" value="NAD(P)-linked oxidoreductase"/>
    <property type="match status" value="1"/>
</dbReference>
<reference evidence="3" key="1">
    <citation type="submission" date="2020-04" db="EMBL/GenBank/DDBJ databases">
        <authorList>
            <person name="Sombolestani A."/>
        </authorList>
    </citation>
    <scope>NUCLEOTIDE SEQUENCE</scope>
    <source>
        <strain evidence="3">R71697</strain>
    </source>
</reference>
<keyword evidence="1" id="KW-0560">Oxidoreductase</keyword>
<gene>
    <name evidence="3" type="ORF">HKD32_04590</name>
</gene>